<keyword evidence="2" id="KW-1133">Transmembrane helix</keyword>
<name>A0A9W8BDV5_9FUNG</name>
<dbReference type="GO" id="GO:0005789">
    <property type="term" value="C:endoplasmic reticulum membrane"/>
    <property type="evidence" value="ECO:0007669"/>
    <property type="project" value="UniProtKB-SubCell"/>
</dbReference>
<dbReference type="InterPro" id="IPR027005">
    <property type="entry name" value="PMT-like"/>
</dbReference>
<dbReference type="Gene3D" id="2.80.10.50">
    <property type="match status" value="1"/>
</dbReference>
<evidence type="ECO:0000256" key="1">
    <source>
        <dbReference type="ARBA" id="ARBA00022737"/>
    </source>
</evidence>
<dbReference type="GO" id="GO:0004169">
    <property type="term" value="F:dolichyl-phosphate-mannose-protein mannosyltransferase activity"/>
    <property type="evidence" value="ECO:0007669"/>
    <property type="project" value="UniProtKB-UniRule"/>
</dbReference>
<feature type="transmembrane region" description="Helical" evidence="2">
    <location>
        <begin position="328"/>
        <end position="347"/>
    </location>
</feature>
<dbReference type="SUPFAM" id="SSF82109">
    <property type="entry name" value="MIR domain"/>
    <property type="match status" value="1"/>
</dbReference>
<comment type="catalytic activity">
    <reaction evidence="2">
        <text>a di-trans,poly-cis-dolichyl beta-D-mannosyl phosphate + L-seryl-[protein] = 3-O-(alpha-D-mannosyl)-L-seryl-[protein] + a di-trans,poly-cis-dolichyl phosphate + H(+)</text>
        <dbReference type="Rhea" id="RHEA:17377"/>
        <dbReference type="Rhea" id="RHEA-COMP:9863"/>
        <dbReference type="Rhea" id="RHEA-COMP:13546"/>
        <dbReference type="Rhea" id="RHEA-COMP:19498"/>
        <dbReference type="Rhea" id="RHEA-COMP:19501"/>
        <dbReference type="ChEBI" id="CHEBI:15378"/>
        <dbReference type="ChEBI" id="CHEBI:29999"/>
        <dbReference type="ChEBI" id="CHEBI:57683"/>
        <dbReference type="ChEBI" id="CHEBI:58211"/>
        <dbReference type="ChEBI" id="CHEBI:137321"/>
        <dbReference type="EC" id="2.4.1.109"/>
    </reaction>
</comment>
<evidence type="ECO:0000313" key="5">
    <source>
        <dbReference type="Proteomes" id="UP001150907"/>
    </source>
</evidence>
<comment type="similarity">
    <text evidence="2">Belongs to the glycosyltransferase 39 family.</text>
</comment>
<dbReference type="OrthoDB" id="292747at2759"/>
<protein>
    <recommendedName>
        <fullName evidence="2">Dolichyl-phosphate-mannose--protein mannosyltransferase</fullName>
        <ecNumber evidence="2">2.4.1.109</ecNumber>
    </recommendedName>
</protein>
<comment type="caution">
    <text evidence="2">Lacks conserved residue(s) required for the propagation of feature annotation.</text>
</comment>
<accession>A0A9W8BDV5</accession>
<feature type="transmembrane region" description="Helical" evidence="2">
    <location>
        <begin position="285"/>
        <end position="307"/>
    </location>
</feature>
<comment type="pathway">
    <text evidence="2">Protein modification; protein glycosylation.</text>
</comment>
<feature type="transmembrane region" description="Helical" evidence="2">
    <location>
        <begin position="353"/>
        <end position="372"/>
    </location>
</feature>
<feature type="transmembrane region" description="Helical" evidence="2">
    <location>
        <begin position="379"/>
        <end position="399"/>
    </location>
</feature>
<dbReference type="Proteomes" id="UP001150907">
    <property type="component" value="Unassembled WGS sequence"/>
</dbReference>
<sequence>MPSTFQALQRYSVVSQQPHDVAFGSQITLRSHLPGFGLIYVNETFRFLDGDQECIAAGIGGKQKFNWWNIVSASSTRENTTSPVKHIQDGEMVRFVHEGTGRYLRTGAHRPHHLDWDRRMFADGNETSLSLLDLWRVQIADEASPMPKGQLYAVTTSFRLFNMVTGCLLLATNEQLPQWGRRMSELICTDATAMRSEGTLWNIEQVRDSRFKRANFRHLVKRRLLRDTIWLNREMALTNSRLIADPDYYKHTESGPASWPFLLYPMRLVSWSDDSVKYYEIGNPLLWWSSTLCCLIYPLQLLYWLLCWQRGCLSWRDGELGDHIESSLVLWVGWAIHYFPFFLMGRVTYIHHYLPALYFALLLLAFEIQCAVRWYLPRVLAWPAAASAVAVAGVVFYMFSPLTFGWDRPAEELAHLCWLPTWNLCNDSNAM</sequence>
<reference evidence="4" key="1">
    <citation type="submission" date="2022-07" db="EMBL/GenBank/DDBJ databases">
        <title>Phylogenomic reconstructions and comparative analyses of Kickxellomycotina fungi.</title>
        <authorList>
            <person name="Reynolds N.K."/>
            <person name="Stajich J.E."/>
            <person name="Barry K."/>
            <person name="Grigoriev I.V."/>
            <person name="Crous P."/>
            <person name="Smith M.E."/>
        </authorList>
    </citation>
    <scope>NUCLEOTIDE SEQUENCE</scope>
    <source>
        <strain evidence="4">IMI 214461</strain>
    </source>
</reference>
<dbReference type="InterPro" id="IPR016093">
    <property type="entry name" value="MIR_motif"/>
</dbReference>
<keyword evidence="2" id="KW-0812">Transmembrane</keyword>
<evidence type="ECO:0000259" key="3">
    <source>
        <dbReference type="PROSITE" id="PS50919"/>
    </source>
</evidence>
<gene>
    <name evidence="4" type="primary">PMT2_5</name>
    <name evidence="4" type="ORF">H4R26_003799</name>
</gene>
<dbReference type="AlphaFoldDB" id="A0A9W8BDV5"/>
<dbReference type="InterPro" id="IPR036300">
    <property type="entry name" value="MIR_dom_sf"/>
</dbReference>
<comment type="subcellular location">
    <subcellularLocation>
        <location evidence="2">Endoplasmic reticulum membrane</location>
        <topology evidence="2">Multi-pass membrane protein</topology>
    </subcellularLocation>
</comment>
<dbReference type="Pfam" id="PF02815">
    <property type="entry name" value="MIR"/>
    <property type="match status" value="1"/>
</dbReference>
<organism evidence="4 5">
    <name type="scientific">Coemansia thaxteri</name>
    <dbReference type="NCBI Taxonomy" id="2663907"/>
    <lineage>
        <taxon>Eukaryota</taxon>
        <taxon>Fungi</taxon>
        <taxon>Fungi incertae sedis</taxon>
        <taxon>Zoopagomycota</taxon>
        <taxon>Kickxellomycotina</taxon>
        <taxon>Kickxellomycetes</taxon>
        <taxon>Kickxellales</taxon>
        <taxon>Kickxellaceae</taxon>
        <taxon>Coemansia</taxon>
    </lineage>
</organism>
<dbReference type="PANTHER" id="PTHR10050">
    <property type="entry name" value="DOLICHYL-PHOSPHATE-MANNOSE--PROTEIN MANNOSYLTRANSFERASE"/>
    <property type="match status" value="1"/>
</dbReference>
<dbReference type="SMART" id="SM00472">
    <property type="entry name" value="MIR"/>
    <property type="match status" value="2"/>
</dbReference>
<dbReference type="Pfam" id="PF16192">
    <property type="entry name" value="PMT_4TMC"/>
    <property type="match status" value="1"/>
</dbReference>
<comment type="function">
    <text evidence="2">Transfers mannose from Dol-P-mannose to Ser or Thr residues on proteins.</text>
</comment>
<dbReference type="EC" id="2.4.1.109" evidence="2"/>
<dbReference type="PANTHER" id="PTHR10050:SF46">
    <property type="entry name" value="PROTEIN O-MANNOSYL-TRANSFERASE 2"/>
    <property type="match status" value="1"/>
</dbReference>
<keyword evidence="2" id="KW-0472">Membrane</keyword>
<dbReference type="InterPro" id="IPR032421">
    <property type="entry name" value="PMT_4TMC"/>
</dbReference>
<evidence type="ECO:0000313" key="4">
    <source>
        <dbReference type="EMBL" id="KAJ2002064.1"/>
    </source>
</evidence>
<comment type="caution">
    <text evidence="4">The sequence shown here is derived from an EMBL/GenBank/DDBJ whole genome shotgun (WGS) entry which is preliminary data.</text>
</comment>
<proteinExistence type="inferred from homology"/>
<dbReference type="PROSITE" id="PS50919">
    <property type="entry name" value="MIR"/>
    <property type="match status" value="2"/>
</dbReference>
<keyword evidence="1" id="KW-0677">Repeat</keyword>
<dbReference type="EMBL" id="JANBQF010000338">
    <property type="protein sequence ID" value="KAJ2002064.1"/>
    <property type="molecule type" value="Genomic_DNA"/>
</dbReference>
<evidence type="ECO:0000256" key="2">
    <source>
        <dbReference type="RuleBase" id="RU367007"/>
    </source>
</evidence>
<feature type="domain" description="MIR" evidence="3">
    <location>
        <begin position="84"/>
        <end position="140"/>
    </location>
</feature>
<keyword evidence="5" id="KW-1185">Reference proteome</keyword>
<keyword evidence="2 4" id="KW-0808">Transferase</keyword>
<keyword evidence="2 4" id="KW-0328">Glycosyltransferase</keyword>
<keyword evidence="2" id="KW-0256">Endoplasmic reticulum</keyword>
<feature type="domain" description="MIR" evidence="3">
    <location>
        <begin position="149"/>
        <end position="206"/>
    </location>
</feature>
<comment type="catalytic activity">
    <reaction evidence="2">
        <text>a di-trans,poly-cis-dolichyl beta-D-mannosyl phosphate + L-threonyl-[protein] = 3-O-(alpha-D-mannosyl)-L-threonyl-[protein] + a di-trans,poly-cis-dolichyl phosphate + H(+)</text>
        <dbReference type="Rhea" id="RHEA:53396"/>
        <dbReference type="Rhea" id="RHEA-COMP:11060"/>
        <dbReference type="Rhea" id="RHEA-COMP:13547"/>
        <dbReference type="Rhea" id="RHEA-COMP:19498"/>
        <dbReference type="Rhea" id="RHEA-COMP:19501"/>
        <dbReference type="ChEBI" id="CHEBI:15378"/>
        <dbReference type="ChEBI" id="CHEBI:30013"/>
        <dbReference type="ChEBI" id="CHEBI:57683"/>
        <dbReference type="ChEBI" id="CHEBI:58211"/>
        <dbReference type="ChEBI" id="CHEBI:137323"/>
        <dbReference type="EC" id="2.4.1.109"/>
    </reaction>
</comment>